<dbReference type="GO" id="GO:0016020">
    <property type="term" value="C:membrane"/>
    <property type="evidence" value="ECO:0007669"/>
    <property type="project" value="UniProtKB-SubCell"/>
</dbReference>
<proteinExistence type="inferred from homology"/>
<gene>
    <name evidence="9" type="ORF">IAY_05768</name>
</gene>
<evidence type="ECO:0000256" key="8">
    <source>
        <dbReference type="SAM" id="Phobius"/>
    </source>
</evidence>
<evidence type="ECO:0000313" key="10">
    <source>
        <dbReference type="Proteomes" id="UP000014060"/>
    </source>
</evidence>
<feature type="transmembrane region" description="Helical" evidence="8">
    <location>
        <begin position="184"/>
        <end position="205"/>
    </location>
</feature>
<evidence type="ECO:0000256" key="2">
    <source>
        <dbReference type="ARBA" id="ARBA00007998"/>
    </source>
</evidence>
<feature type="transmembrane region" description="Helical" evidence="8">
    <location>
        <begin position="7"/>
        <end position="28"/>
    </location>
</feature>
<dbReference type="RefSeq" id="WP_000405112.1">
    <property type="nucleotide sequence ID" value="NZ_KB976018.1"/>
</dbReference>
<keyword evidence="4" id="KW-0309">Germination</keyword>
<comment type="subcellular location">
    <subcellularLocation>
        <location evidence="1">Membrane</location>
        <topology evidence="1">Multi-pass membrane protein</topology>
    </subcellularLocation>
</comment>
<dbReference type="EMBL" id="AHCJ01000105">
    <property type="protein sequence ID" value="EOQ56872.1"/>
    <property type="molecule type" value="Genomic_DNA"/>
</dbReference>
<evidence type="ECO:0000256" key="6">
    <source>
        <dbReference type="ARBA" id="ARBA00022989"/>
    </source>
</evidence>
<dbReference type="AlphaFoldDB" id="A0ABC9SPN8"/>
<comment type="similarity">
    <text evidence="2">Belongs to the amino acid-polyamine-organocation (APC) superfamily. Spore germination protein (SGP) (TC 2.A.3.9) family.</text>
</comment>
<feature type="transmembrane region" description="Helical" evidence="8">
    <location>
        <begin position="143"/>
        <end position="164"/>
    </location>
</feature>
<keyword evidence="5 8" id="KW-0812">Transmembrane</keyword>
<evidence type="ECO:0000313" key="9">
    <source>
        <dbReference type="EMBL" id="EOQ56872.1"/>
    </source>
</evidence>
<name>A0ABC9SPN8_BACCE</name>
<dbReference type="Proteomes" id="UP000014060">
    <property type="component" value="Unassembled WGS sequence"/>
</dbReference>
<reference evidence="9 10" key="1">
    <citation type="submission" date="2013-01" db="EMBL/GenBank/DDBJ databases">
        <title>The Genome Sequence of Bacillus cereus TIAC219.</title>
        <authorList>
            <consortium name="The Broad Institute Genome Sequencing Platform"/>
            <consortium name="The Broad Institute Genome Sequencing Center for Infectious Disease"/>
            <person name="Feldgarden M."/>
            <person name="Van der Auwera G.A."/>
            <person name="Mahillon J."/>
            <person name="Duprez V."/>
            <person name="Timmery S."/>
            <person name="Mattelet C."/>
            <person name="Dierick K."/>
            <person name="Sun M."/>
            <person name="Yu Z."/>
            <person name="Zhu L."/>
            <person name="Hu X."/>
            <person name="Shank E.B."/>
            <person name="Swiecicka I."/>
            <person name="Hansen B.M."/>
            <person name="Andrup L."/>
            <person name="Walker B."/>
            <person name="Young S.K."/>
            <person name="Zeng Q."/>
            <person name="Gargeya S."/>
            <person name="Fitzgerald M."/>
            <person name="Haas B."/>
            <person name="Abouelleil A."/>
            <person name="Alvarado L."/>
            <person name="Arachchi H.M."/>
            <person name="Berlin A.M."/>
            <person name="Chapman S.B."/>
            <person name="Dewar J."/>
            <person name="Goldberg J."/>
            <person name="Griggs A."/>
            <person name="Gujja S."/>
            <person name="Hansen M."/>
            <person name="Howarth C."/>
            <person name="Imamovic A."/>
            <person name="Larimer J."/>
            <person name="McCowan C."/>
            <person name="Murphy C."/>
            <person name="Neiman D."/>
            <person name="Pearson M."/>
            <person name="Priest M."/>
            <person name="Roberts A."/>
            <person name="Saif S."/>
            <person name="Shea T."/>
            <person name="Sisk P."/>
            <person name="Sykes S."/>
            <person name="Wortman J."/>
            <person name="Nusbaum C."/>
            <person name="Birren B."/>
        </authorList>
    </citation>
    <scope>NUCLEOTIDE SEQUENCE [LARGE SCALE GENOMIC DNA]</scope>
    <source>
        <strain evidence="9 10">TIAC219</strain>
    </source>
</reference>
<feature type="transmembrane region" description="Helical" evidence="8">
    <location>
        <begin position="338"/>
        <end position="355"/>
    </location>
</feature>
<protein>
    <submittedName>
        <fullName evidence="9">Spore germination protein (Amino acid permease)</fullName>
    </submittedName>
</protein>
<evidence type="ECO:0000256" key="4">
    <source>
        <dbReference type="ARBA" id="ARBA00022544"/>
    </source>
</evidence>
<feature type="transmembrane region" description="Helical" evidence="8">
    <location>
        <begin position="113"/>
        <end position="131"/>
    </location>
</feature>
<dbReference type="InterPro" id="IPR004761">
    <property type="entry name" value="Spore_GerAB"/>
</dbReference>
<evidence type="ECO:0000256" key="1">
    <source>
        <dbReference type="ARBA" id="ARBA00004141"/>
    </source>
</evidence>
<feature type="transmembrane region" description="Helical" evidence="8">
    <location>
        <begin position="75"/>
        <end position="93"/>
    </location>
</feature>
<feature type="transmembrane region" description="Helical" evidence="8">
    <location>
        <begin position="305"/>
        <end position="326"/>
    </location>
</feature>
<keyword evidence="3" id="KW-0813">Transport</keyword>
<dbReference type="Pfam" id="PF03845">
    <property type="entry name" value="Spore_permease"/>
    <property type="match status" value="1"/>
</dbReference>
<organism evidence="9 10">
    <name type="scientific">Bacillus cereus TIAC219</name>
    <dbReference type="NCBI Taxonomy" id="718222"/>
    <lineage>
        <taxon>Bacteria</taxon>
        <taxon>Bacillati</taxon>
        <taxon>Bacillota</taxon>
        <taxon>Bacilli</taxon>
        <taxon>Bacillales</taxon>
        <taxon>Bacillaceae</taxon>
        <taxon>Bacillus</taxon>
        <taxon>Bacillus cereus group</taxon>
    </lineage>
</organism>
<sequence>MEINKNQLFVLITLFEIGSTTLFVLGIDTAKQDAWLAILMASLIGGCLLWLYTNIQAYNFNKHWGEILGSVLGKWISKPLVFIYAIYFFYIASLNLYEFGMSITITILPGTPIQALLTIIVFLLIYIVAFLNIEIFSRVGELLMPFFLFFLFIVPILIIISGAFHIENLLPFLENGIQPVLNTALLKIVNFPFGEIVVFLVYWKYVTCKKNIRNTSFLALGLATLVIVLSSITSIATLGSLGASIVEIPYFNVVQRINIGDFINRLDSIGITILFIGGFFKMAIHFCAGLILLQSLFKITEAKWIIILICIIFLCFTFFYFPNLIFERWIGLKIMVPYIHSIFQIIIPFVIFLIIKIKSI</sequence>
<keyword evidence="7 8" id="KW-0472">Membrane</keyword>
<feature type="transmembrane region" description="Helical" evidence="8">
    <location>
        <begin position="217"/>
        <end position="241"/>
    </location>
</feature>
<feature type="transmembrane region" description="Helical" evidence="8">
    <location>
        <begin position="34"/>
        <end position="55"/>
    </location>
</feature>
<feature type="transmembrane region" description="Helical" evidence="8">
    <location>
        <begin position="269"/>
        <end position="293"/>
    </location>
</feature>
<dbReference type="PANTHER" id="PTHR34975">
    <property type="entry name" value="SPORE GERMINATION PROTEIN A2"/>
    <property type="match status" value="1"/>
</dbReference>
<dbReference type="PANTHER" id="PTHR34975:SF2">
    <property type="entry name" value="SPORE GERMINATION PROTEIN A2"/>
    <property type="match status" value="1"/>
</dbReference>
<evidence type="ECO:0000256" key="5">
    <source>
        <dbReference type="ARBA" id="ARBA00022692"/>
    </source>
</evidence>
<keyword evidence="6 8" id="KW-1133">Transmembrane helix</keyword>
<accession>A0ABC9SPN8</accession>
<comment type="caution">
    <text evidence="9">The sequence shown here is derived from an EMBL/GenBank/DDBJ whole genome shotgun (WGS) entry which is preliminary data.</text>
</comment>
<evidence type="ECO:0000256" key="3">
    <source>
        <dbReference type="ARBA" id="ARBA00022448"/>
    </source>
</evidence>
<dbReference type="NCBIfam" id="TIGR00912">
    <property type="entry name" value="2A0309"/>
    <property type="match status" value="1"/>
</dbReference>
<evidence type="ECO:0000256" key="7">
    <source>
        <dbReference type="ARBA" id="ARBA00023136"/>
    </source>
</evidence>